<dbReference type="PANTHER" id="PTHR45823:SF1">
    <property type="entry name" value="T-SNARE COILED-COIL HOMOLOGY DOMAIN-CONTAINING PROTEIN"/>
    <property type="match status" value="1"/>
</dbReference>
<dbReference type="PANTHER" id="PTHR45823">
    <property type="entry name" value="T-SNARE COILED-COIL HOMOLOGY DOMAIN-CONTAINING PROTEIN"/>
    <property type="match status" value="1"/>
</dbReference>
<protein>
    <submittedName>
        <fullName evidence="2">Uncharacterized protein</fullName>
    </submittedName>
</protein>
<organism evidence="2 3">
    <name type="scientific">Biomphalaria glabrata</name>
    <name type="common">Bloodfluke planorb</name>
    <name type="synonym">Freshwater snail</name>
    <dbReference type="NCBI Taxonomy" id="6526"/>
    <lineage>
        <taxon>Eukaryota</taxon>
        <taxon>Metazoa</taxon>
        <taxon>Spiralia</taxon>
        <taxon>Lophotrochozoa</taxon>
        <taxon>Mollusca</taxon>
        <taxon>Gastropoda</taxon>
        <taxon>Heterobranchia</taxon>
        <taxon>Euthyneura</taxon>
        <taxon>Panpulmonata</taxon>
        <taxon>Hygrophila</taxon>
        <taxon>Lymnaeoidea</taxon>
        <taxon>Planorbidae</taxon>
        <taxon>Biomphalaria</taxon>
    </lineage>
</organism>
<sequence length="180" mass="20195">MGPSPGHSTEDSLRQLLRSTNGSEEEKATALVLALRGKASEVLQSIPNQQDYAALVQAMELRYGDEHLQEVYRVQLKTRQQRVSETLQELKMDIERLAHLAYSTAAQEFLEVIVPDAFIDAVRDPELKKVIRVSGKRKASEALVYALSYEAAKNASINSHHGRRLEVQEEDLTQVQAIPE</sequence>
<proteinExistence type="predicted"/>
<evidence type="ECO:0000313" key="2">
    <source>
        <dbReference type="EnsemblMetazoa" id="BGLB025213-PA"/>
    </source>
</evidence>
<name>A0A2C9KZC3_BIOGL</name>
<reference evidence="2" key="1">
    <citation type="submission" date="2020-05" db="UniProtKB">
        <authorList>
            <consortium name="EnsemblMetazoa"/>
        </authorList>
    </citation>
    <scope>IDENTIFICATION</scope>
    <source>
        <strain evidence="2">BB02</strain>
    </source>
</reference>
<dbReference type="STRING" id="6526.A0A2C9KZC3"/>
<evidence type="ECO:0000256" key="1">
    <source>
        <dbReference type="SAM" id="MobiDB-lite"/>
    </source>
</evidence>
<accession>A0A2C9KZC3</accession>
<dbReference type="Proteomes" id="UP000076420">
    <property type="component" value="Unassembled WGS sequence"/>
</dbReference>
<dbReference type="AlphaFoldDB" id="A0A2C9KZC3"/>
<evidence type="ECO:0000313" key="3">
    <source>
        <dbReference type="Proteomes" id="UP000076420"/>
    </source>
</evidence>
<dbReference type="VEuPathDB" id="VectorBase:BGLAX_042048"/>
<gene>
    <name evidence="2" type="primary">106061749</name>
</gene>
<dbReference type="VEuPathDB" id="VectorBase:BGLB025213"/>
<feature type="region of interest" description="Disordered" evidence="1">
    <location>
        <begin position="1"/>
        <end position="25"/>
    </location>
</feature>
<dbReference type="EnsemblMetazoa" id="BGLB025213-RA">
    <property type="protein sequence ID" value="BGLB025213-PA"/>
    <property type="gene ID" value="BGLB025213"/>
</dbReference>
<dbReference type="KEGG" id="bgt:106061749"/>